<evidence type="ECO:0000313" key="10">
    <source>
        <dbReference type="EMBL" id="QJE98550.1"/>
    </source>
</evidence>
<dbReference type="InterPro" id="IPR023232">
    <property type="entry name" value="Glyco_hydro_2_AS"/>
</dbReference>
<gene>
    <name evidence="10" type="ORF">HHL09_23130</name>
</gene>
<dbReference type="EC" id="3.2.1.23" evidence="3 7"/>
<proteinExistence type="inferred from homology"/>
<feature type="domain" description="F5/8 type C" evidence="9">
    <location>
        <begin position="1306"/>
        <end position="1449"/>
    </location>
</feature>
<dbReference type="PANTHER" id="PTHR46323">
    <property type="entry name" value="BETA-GALACTOSIDASE"/>
    <property type="match status" value="1"/>
</dbReference>
<protein>
    <recommendedName>
        <fullName evidence="3 7">Beta-galactosidase</fullName>
        <ecNumber evidence="3 7">3.2.1.23</ecNumber>
    </recommendedName>
    <alternativeName>
        <fullName evidence="6 7">Lactase</fullName>
    </alternativeName>
</protein>
<evidence type="ECO:0000256" key="1">
    <source>
        <dbReference type="ARBA" id="ARBA00001412"/>
    </source>
</evidence>
<evidence type="ECO:0000256" key="4">
    <source>
        <dbReference type="ARBA" id="ARBA00022801"/>
    </source>
</evidence>
<dbReference type="PROSITE" id="PS00719">
    <property type="entry name" value="GLYCOSYL_HYDROL_F2_1"/>
    <property type="match status" value="1"/>
</dbReference>
<feature type="region of interest" description="Disordered" evidence="8">
    <location>
        <begin position="1390"/>
        <end position="1409"/>
    </location>
</feature>
<evidence type="ECO:0000256" key="5">
    <source>
        <dbReference type="ARBA" id="ARBA00023295"/>
    </source>
</evidence>
<evidence type="ECO:0000259" key="9">
    <source>
        <dbReference type="PROSITE" id="PS50022"/>
    </source>
</evidence>
<dbReference type="InterPro" id="IPR050347">
    <property type="entry name" value="Bact_Beta-galactosidase"/>
</dbReference>
<dbReference type="EMBL" id="CP051774">
    <property type="protein sequence ID" value="QJE98550.1"/>
    <property type="molecule type" value="Genomic_DNA"/>
</dbReference>
<dbReference type="Pfam" id="PF00703">
    <property type="entry name" value="Glyco_hydro_2"/>
    <property type="match status" value="1"/>
</dbReference>
<dbReference type="Gene3D" id="2.70.98.10">
    <property type="match status" value="1"/>
</dbReference>
<organism evidence="10 11">
    <name type="scientific">Luteolibacter luteus</name>
    <dbReference type="NCBI Taxonomy" id="2728835"/>
    <lineage>
        <taxon>Bacteria</taxon>
        <taxon>Pseudomonadati</taxon>
        <taxon>Verrucomicrobiota</taxon>
        <taxon>Verrucomicrobiia</taxon>
        <taxon>Verrucomicrobiales</taxon>
        <taxon>Verrucomicrobiaceae</taxon>
        <taxon>Luteolibacter</taxon>
    </lineage>
</organism>
<evidence type="ECO:0000256" key="8">
    <source>
        <dbReference type="SAM" id="MobiDB-lite"/>
    </source>
</evidence>
<dbReference type="InterPro" id="IPR008979">
    <property type="entry name" value="Galactose-bd-like_sf"/>
</dbReference>
<dbReference type="Pfam" id="PF02836">
    <property type="entry name" value="Glyco_hydro_2_C"/>
    <property type="match status" value="1"/>
</dbReference>
<dbReference type="InterPro" id="IPR011013">
    <property type="entry name" value="Gal_mutarotase_sf_dom"/>
</dbReference>
<reference evidence="10 11" key="1">
    <citation type="submission" date="2020-04" db="EMBL/GenBank/DDBJ databases">
        <title>Luteolibacter sp. G-1-1-1 isolated from soil.</title>
        <authorList>
            <person name="Dahal R.H."/>
        </authorList>
    </citation>
    <scope>NUCLEOTIDE SEQUENCE [LARGE SCALE GENOMIC DNA]</scope>
    <source>
        <strain evidence="10 11">G-1-1-1</strain>
    </source>
</reference>
<dbReference type="InterPro" id="IPR032312">
    <property type="entry name" value="LacZ_4"/>
</dbReference>
<dbReference type="InterPro" id="IPR023230">
    <property type="entry name" value="Glyco_hydro_2_CS"/>
</dbReference>
<name>A0A858RR02_9BACT</name>
<keyword evidence="5 7" id="KW-0326">Glycosidase</keyword>
<keyword evidence="11" id="KW-1185">Reference proteome</keyword>
<dbReference type="Pfam" id="PF00754">
    <property type="entry name" value="F5_F8_type_C"/>
    <property type="match status" value="2"/>
</dbReference>
<dbReference type="InterPro" id="IPR014718">
    <property type="entry name" value="GH-type_carb-bd"/>
</dbReference>
<dbReference type="Pfam" id="PF02929">
    <property type="entry name" value="Bgal_small_N"/>
    <property type="match status" value="1"/>
</dbReference>
<dbReference type="PROSITE" id="PS00608">
    <property type="entry name" value="GLYCOSYL_HYDROL_F2_2"/>
    <property type="match status" value="1"/>
</dbReference>
<evidence type="ECO:0000313" key="11">
    <source>
        <dbReference type="Proteomes" id="UP000501812"/>
    </source>
</evidence>
<comment type="similarity">
    <text evidence="2 7">Belongs to the glycosyl hydrolase 2 family.</text>
</comment>
<dbReference type="InterPro" id="IPR000421">
    <property type="entry name" value="FA58C"/>
</dbReference>
<evidence type="ECO:0000256" key="2">
    <source>
        <dbReference type="ARBA" id="ARBA00007401"/>
    </source>
</evidence>
<dbReference type="InterPro" id="IPR006101">
    <property type="entry name" value="Glyco_hydro_2"/>
</dbReference>
<dbReference type="InterPro" id="IPR006103">
    <property type="entry name" value="Glyco_hydro_2_cat"/>
</dbReference>
<evidence type="ECO:0000256" key="6">
    <source>
        <dbReference type="ARBA" id="ARBA00032230"/>
    </source>
</evidence>
<dbReference type="PROSITE" id="PS50022">
    <property type="entry name" value="FA58C_3"/>
    <property type="match status" value="2"/>
</dbReference>
<dbReference type="InterPro" id="IPR017853">
    <property type="entry name" value="GH"/>
</dbReference>
<dbReference type="KEGG" id="luo:HHL09_23130"/>
<dbReference type="InterPro" id="IPR006102">
    <property type="entry name" value="Ig-like_GH2"/>
</dbReference>
<comment type="catalytic activity">
    <reaction evidence="1 7">
        <text>Hydrolysis of terminal non-reducing beta-D-galactose residues in beta-D-galactosides.</text>
        <dbReference type="EC" id="3.2.1.23"/>
    </reaction>
</comment>
<dbReference type="InterPro" id="IPR013783">
    <property type="entry name" value="Ig-like_fold"/>
</dbReference>
<dbReference type="PRINTS" id="PR00132">
    <property type="entry name" value="GLHYDRLASE2"/>
</dbReference>
<sequence length="1449" mass="162222">MKLKALTSAITLLGGLLSAQDLPSGKEWQEEQNLSLRKEKPCASFASFPDLDSAKAVLREKSPFFQSLDGPWKFHWVGNPSERPVDFFKPDFDVSVWKEIPVPSNWQLEGYDIPIYSNQAYTFKRDWPKVMGEPPKDWPAYKDRNPVGSYRRTFTIPTNWEGKEVFANFDGVDSFFYLWVNGQYIGFSKDSRTLAAFNITKALKPGENVIAAEVYRYSDGSYLECQDMWRLSGIFRSVYLNATPKLQIRDVFALPDLDADYKDGTLSVKTTLRNLDTAARPLPALSVQLLDDSGKPLVSDTIAASGQLAAGEEKELTTKLSIANPHKWTAETPKLYTVVVSGDGEAVSFRTGFRKVEIKDGRYLINGQAVKLKGTNRHEMEPDTGHTVSRERMMQDIVRLKEANINHVRTCHYPNDPYWYELCDIHGIYLMDEANIESHGYYYGEQSLSHPPEWKAAHVDRVVNMVQRDKNHASVIFWSLGNEAGPGKNFEAAHDALKSIDTSRPDHYERNNKIPDVDSTMYPGVDWVASLAAQKNRTKPFYICEYAHTMNNAMGNLDDYWQAIDSSDNIIGASIWEWQDQSIYAKEIDGKVTVDLDRGKPEQGVKKFEAYGGNFGDKPNDGLFILKGVVFANRDPKPAFAEVKRVYQDIVVTTKDPASNRVEVFNKYFFRNLSDFEARWSLSENGKVIDEGVLPSLDLAPRQKRELVLPFKKLERVAMNDYALRVSFHLKEDTAWQKKGYEVAASQMIAPRTERPKVAMQVKNNGFQVTDANGLITVSGGDLITNRSGFRFTFDKKTGGLTSLFPADKSVPNTKLNAFRAFTDNDKWTANAWFGNGLHTLSDKAARVLVDKSSPDYVRIIAQVRSQGETADKVPEQNSGYHEIVKGAPLGEDGFHFDSVYTWTVFPGGILSFDAAGYGVGPSIVVPGIGQELHFPPEMDRFTWYGRGPDENYPDRKTGSDIGLYSSTVEDLFVRYPKPMDMANHEDLRWCSITDKNGSGYVIVPRGETMSAAALPWSAMDLLQARHPQDLPPSQRNVVTLFDRVLGLGGASCGPIPLERDIVRSDSYRFGFTLYRLLPGEDAADFGKLDVPMTAPVLIERDRRGRISLTSTTQDAKIRYRINGGAWQAWKAPFILKQAGKVEAMAEKEDMVPAATSSREFPYVLPKDTWKVVKADSVERREGEAANAIDGKPDTYWHTQWQGSAPRPPHELIIDLGTKAELSGITVLPRQDQENGRIGQYEVSTSLDGNEWSSAAKGKFGGGQGLERVTFDKPRQAKFVRLVALSEINGNPWSAVAEFDVIALRSLEAPQARDDWSILKVSSEQPGEGEADHLIDGKPGTFWHTQYGLFLAKHPHEVIVDLGKSRKLTAMTVLPRQDSRNGRIRGYTVQTSEDSGTWSEPIASGDLPDDAKLQEIPFKQGVTARFIKFTALSAHDGDDFATAAEFDFK</sequence>
<dbReference type="InterPro" id="IPR036156">
    <property type="entry name" value="Beta-gal/glucu_dom_sf"/>
</dbReference>
<dbReference type="SUPFAM" id="SSF49303">
    <property type="entry name" value="beta-Galactosidase/glucuronidase domain"/>
    <property type="match status" value="2"/>
</dbReference>
<dbReference type="Pfam" id="PF16353">
    <property type="entry name" value="LacZ_4"/>
    <property type="match status" value="1"/>
</dbReference>
<dbReference type="GO" id="GO:0030246">
    <property type="term" value="F:carbohydrate binding"/>
    <property type="evidence" value="ECO:0007669"/>
    <property type="project" value="InterPro"/>
</dbReference>
<dbReference type="GO" id="GO:0005990">
    <property type="term" value="P:lactose catabolic process"/>
    <property type="evidence" value="ECO:0007669"/>
    <property type="project" value="TreeGrafter"/>
</dbReference>
<keyword evidence="4 7" id="KW-0378">Hydrolase</keyword>
<dbReference type="InterPro" id="IPR006104">
    <property type="entry name" value="Glyco_hydro_2_N"/>
</dbReference>
<dbReference type="Proteomes" id="UP000501812">
    <property type="component" value="Chromosome"/>
</dbReference>
<accession>A0A858RR02</accession>
<dbReference type="SUPFAM" id="SSF74650">
    <property type="entry name" value="Galactose mutarotase-like"/>
    <property type="match status" value="1"/>
</dbReference>
<dbReference type="Gene3D" id="2.60.120.260">
    <property type="entry name" value="Galactose-binding domain-like"/>
    <property type="match status" value="3"/>
</dbReference>
<feature type="domain" description="F5/8 type C" evidence="9">
    <location>
        <begin position="1158"/>
        <end position="1304"/>
    </location>
</feature>
<evidence type="ECO:0000256" key="3">
    <source>
        <dbReference type="ARBA" id="ARBA00012756"/>
    </source>
</evidence>
<dbReference type="RefSeq" id="WP_169457037.1">
    <property type="nucleotide sequence ID" value="NZ_CP051774.1"/>
</dbReference>
<dbReference type="Gene3D" id="2.60.40.10">
    <property type="entry name" value="Immunoglobulins"/>
    <property type="match status" value="2"/>
</dbReference>
<dbReference type="Pfam" id="PF02837">
    <property type="entry name" value="Glyco_hydro_2_N"/>
    <property type="match status" value="1"/>
</dbReference>
<dbReference type="GO" id="GO:0009341">
    <property type="term" value="C:beta-galactosidase complex"/>
    <property type="evidence" value="ECO:0007669"/>
    <property type="project" value="InterPro"/>
</dbReference>
<dbReference type="Gene3D" id="3.20.20.80">
    <property type="entry name" value="Glycosidases"/>
    <property type="match status" value="1"/>
</dbReference>
<dbReference type="SMART" id="SM01038">
    <property type="entry name" value="Bgal_small_N"/>
    <property type="match status" value="1"/>
</dbReference>
<dbReference type="PANTHER" id="PTHR46323:SF2">
    <property type="entry name" value="BETA-GALACTOSIDASE"/>
    <property type="match status" value="1"/>
</dbReference>
<dbReference type="SUPFAM" id="SSF49785">
    <property type="entry name" value="Galactose-binding domain-like"/>
    <property type="match status" value="3"/>
</dbReference>
<evidence type="ECO:0000256" key="7">
    <source>
        <dbReference type="RuleBase" id="RU361154"/>
    </source>
</evidence>
<dbReference type="GO" id="GO:0004565">
    <property type="term" value="F:beta-galactosidase activity"/>
    <property type="evidence" value="ECO:0007669"/>
    <property type="project" value="UniProtKB-EC"/>
</dbReference>
<dbReference type="SUPFAM" id="SSF51445">
    <property type="entry name" value="(Trans)glycosidases"/>
    <property type="match status" value="1"/>
</dbReference>
<dbReference type="InterPro" id="IPR004199">
    <property type="entry name" value="B-gal_small/dom_5"/>
</dbReference>